<keyword evidence="4" id="KW-0496">Mitochondrion</keyword>
<dbReference type="PANTHER" id="PTHR28163">
    <property type="entry name" value="PROTEIN PET117 HOMOLOG, MITOCHONDRIAL"/>
    <property type="match status" value="1"/>
</dbReference>
<name>A0A164W5S3_9AGAM</name>
<evidence type="ECO:0000256" key="1">
    <source>
        <dbReference type="ARBA" id="ARBA00004173"/>
    </source>
</evidence>
<accession>A0A164W5S3</accession>
<dbReference type="AlphaFoldDB" id="A0A164W5S3"/>
<evidence type="ECO:0000256" key="2">
    <source>
        <dbReference type="ARBA" id="ARBA00008197"/>
    </source>
</evidence>
<reference evidence="5 6" key="1">
    <citation type="journal article" date="2016" name="Mol. Biol. Evol.">
        <title>Comparative Genomics of Early-Diverging Mushroom-Forming Fungi Provides Insights into the Origins of Lignocellulose Decay Capabilities.</title>
        <authorList>
            <person name="Nagy L.G."/>
            <person name="Riley R."/>
            <person name="Tritt A."/>
            <person name="Adam C."/>
            <person name="Daum C."/>
            <person name="Floudas D."/>
            <person name="Sun H."/>
            <person name="Yadav J.S."/>
            <person name="Pangilinan J."/>
            <person name="Larsson K.H."/>
            <person name="Matsuura K."/>
            <person name="Barry K."/>
            <person name="Labutti K."/>
            <person name="Kuo R."/>
            <person name="Ohm R.A."/>
            <person name="Bhattacharya S.S."/>
            <person name="Shirouzu T."/>
            <person name="Yoshinaga Y."/>
            <person name="Martin F.M."/>
            <person name="Grigoriev I.V."/>
            <person name="Hibbett D.S."/>
        </authorList>
    </citation>
    <scope>NUCLEOTIDE SEQUENCE [LARGE SCALE GENOMIC DNA]</scope>
    <source>
        <strain evidence="5 6">HHB9708</strain>
    </source>
</reference>
<dbReference type="InterPro" id="IPR031568">
    <property type="entry name" value="Pet117"/>
</dbReference>
<evidence type="ECO:0008006" key="7">
    <source>
        <dbReference type="Google" id="ProtNLM"/>
    </source>
</evidence>
<comment type="similarity">
    <text evidence="2">Belongs to the PET117 family.</text>
</comment>
<evidence type="ECO:0000313" key="6">
    <source>
        <dbReference type="Proteomes" id="UP000076722"/>
    </source>
</evidence>
<dbReference type="PANTHER" id="PTHR28163:SF1">
    <property type="entry name" value="PROTEIN PET117 HOMOLOG, MITOCHONDRIAL"/>
    <property type="match status" value="1"/>
</dbReference>
<evidence type="ECO:0000313" key="5">
    <source>
        <dbReference type="EMBL" id="KZS94759.1"/>
    </source>
</evidence>
<dbReference type="GO" id="GO:0033617">
    <property type="term" value="P:mitochondrial respiratory chain complex IV assembly"/>
    <property type="evidence" value="ECO:0007669"/>
    <property type="project" value="TreeGrafter"/>
</dbReference>
<dbReference type="GO" id="GO:0005739">
    <property type="term" value="C:mitochondrion"/>
    <property type="evidence" value="ECO:0007669"/>
    <property type="project" value="UniProtKB-SubCell"/>
</dbReference>
<keyword evidence="3" id="KW-0809">Transit peptide</keyword>
<evidence type="ECO:0000256" key="4">
    <source>
        <dbReference type="ARBA" id="ARBA00023128"/>
    </source>
</evidence>
<keyword evidence="6" id="KW-1185">Reference proteome</keyword>
<protein>
    <recommendedName>
        <fullName evidence="7">Cytochrome c oxidase assembly protein</fullName>
    </recommendedName>
</protein>
<gene>
    <name evidence="5" type="ORF">SISNIDRAFT_452874</name>
</gene>
<organism evidence="5 6">
    <name type="scientific">Sistotremastrum niveocremeum HHB9708</name>
    <dbReference type="NCBI Taxonomy" id="1314777"/>
    <lineage>
        <taxon>Eukaryota</taxon>
        <taxon>Fungi</taxon>
        <taxon>Dikarya</taxon>
        <taxon>Basidiomycota</taxon>
        <taxon>Agaricomycotina</taxon>
        <taxon>Agaricomycetes</taxon>
        <taxon>Sistotremastrales</taxon>
        <taxon>Sistotremastraceae</taxon>
        <taxon>Sertulicium</taxon>
        <taxon>Sertulicium niveocremeum</taxon>
    </lineage>
</organism>
<dbReference type="STRING" id="1314777.A0A164W5S3"/>
<comment type="subcellular location">
    <subcellularLocation>
        <location evidence="1">Mitochondrion</location>
    </subcellularLocation>
</comment>
<sequence length="77" mass="9007">MSRTAKVTLVASMLFCGVTVWGVHYLQNWERETMYQGVIRDDARRAEKLKKREEELRESARKQSVYESVQKVQTSSP</sequence>
<dbReference type="OrthoDB" id="76305at2759"/>
<dbReference type="Proteomes" id="UP000076722">
    <property type="component" value="Unassembled WGS sequence"/>
</dbReference>
<dbReference type="EMBL" id="KV419403">
    <property type="protein sequence ID" value="KZS94759.1"/>
    <property type="molecule type" value="Genomic_DNA"/>
</dbReference>
<dbReference type="Pfam" id="PF15786">
    <property type="entry name" value="PET117"/>
    <property type="match status" value="1"/>
</dbReference>
<evidence type="ECO:0000256" key="3">
    <source>
        <dbReference type="ARBA" id="ARBA00022946"/>
    </source>
</evidence>
<proteinExistence type="inferred from homology"/>